<protein>
    <recommendedName>
        <fullName evidence="3">Enoyl reductase (ER) domain-containing protein</fullName>
    </recommendedName>
</protein>
<dbReference type="Gene3D" id="3.90.180.10">
    <property type="entry name" value="Medium-chain alcohol dehydrogenases, catalytic domain"/>
    <property type="match status" value="1"/>
</dbReference>
<dbReference type="PANTHER" id="PTHR44013:SF1">
    <property type="entry name" value="ZINC-TYPE ALCOHOL DEHYDROGENASE-LIKE PROTEIN C16A3.02C"/>
    <property type="match status" value="1"/>
</dbReference>
<proteinExistence type="predicted"/>
<reference evidence="1" key="1">
    <citation type="submission" date="2019-03" db="EMBL/GenBank/DDBJ databases">
        <title>Long read genome sequence of the mycoparasitic Pythium oligandrum ATCC 38472 isolated from sugarbeet rhizosphere.</title>
        <authorList>
            <person name="Gaulin E."/>
        </authorList>
    </citation>
    <scope>NUCLEOTIDE SEQUENCE</scope>
    <source>
        <strain evidence="1">ATCC 38472_TT</strain>
    </source>
</reference>
<gene>
    <name evidence="1" type="ORF">Poli38472_010002</name>
</gene>
<accession>A0A8K1C8N0</accession>
<dbReference type="InterPro" id="IPR036291">
    <property type="entry name" value="NAD(P)-bd_dom_sf"/>
</dbReference>
<dbReference type="Pfam" id="PF13602">
    <property type="entry name" value="ADH_zinc_N_2"/>
    <property type="match status" value="1"/>
</dbReference>
<dbReference type="InterPro" id="IPR052733">
    <property type="entry name" value="Chloroplast_QOR"/>
</dbReference>
<dbReference type="EMBL" id="SPLM01000111">
    <property type="protein sequence ID" value="TMW58443.1"/>
    <property type="molecule type" value="Genomic_DNA"/>
</dbReference>
<dbReference type="Gene3D" id="3.40.50.720">
    <property type="entry name" value="NAD(P)-binding Rossmann-like Domain"/>
    <property type="match status" value="1"/>
</dbReference>
<evidence type="ECO:0000313" key="2">
    <source>
        <dbReference type="Proteomes" id="UP000794436"/>
    </source>
</evidence>
<dbReference type="Proteomes" id="UP000794436">
    <property type="component" value="Unassembled WGS sequence"/>
</dbReference>
<sequence>MAYFRHLGSFAEYMESDECYIAHKPKNMIFRDASGVPLAGLTSYQALAKYGKLRTGDRVLIIGGSSGTGVYGIQIAKTLGAAFIAATTSACNAAFVKGLGADQVIDYTSEDWSEVLEPHSIDLIYDCGFEWHSWNDVAQKVLKPDSGIFVTINGSAPLNESTTGTKAYRFITDTNSTDLEVITTLAEAGKVTTPIDSVFKLENTVDAIKHIKAGHARGKIIIEVIPDQV</sequence>
<dbReference type="AlphaFoldDB" id="A0A8K1C8N0"/>
<dbReference type="PANTHER" id="PTHR44013">
    <property type="entry name" value="ZINC-TYPE ALCOHOL DEHYDROGENASE-LIKE PROTEIN C16A3.02C"/>
    <property type="match status" value="1"/>
</dbReference>
<dbReference type="OrthoDB" id="201656at2759"/>
<keyword evidence="2" id="KW-1185">Reference proteome</keyword>
<name>A0A8K1C8N0_PYTOL</name>
<dbReference type="SUPFAM" id="SSF51735">
    <property type="entry name" value="NAD(P)-binding Rossmann-fold domains"/>
    <property type="match status" value="1"/>
</dbReference>
<evidence type="ECO:0008006" key="3">
    <source>
        <dbReference type="Google" id="ProtNLM"/>
    </source>
</evidence>
<evidence type="ECO:0000313" key="1">
    <source>
        <dbReference type="EMBL" id="TMW58443.1"/>
    </source>
</evidence>
<dbReference type="CDD" id="cd08267">
    <property type="entry name" value="MDR1"/>
    <property type="match status" value="1"/>
</dbReference>
<comment type="caution">
    <text evidence="1">The sequence shown here is derived from an EMBL/GenBank/DDBJ whole genome shotgun (WGS) entry which is preliminary data.</text>
</comment>
<organism evidence="1 2">
    <name type="scientific">Pythium oligandrum</name>
    <name type="common">Mycoparasitic fungus</name>
    <dbReference type="NCBI Taxonomy" id="41045"/>
    <lineage>
        <taxon>Eukaryota</taxon>
        <taxon>Sar</taxon>
        <taxon>Stramenopiles</taxon>
        <taxon>Oomycota</taxon>
        <taxon>Peronosporomycetes</taxon>
        <taxon>Pythiales</taxon>
        <taxon>Pythiaceae</taxon>
        <taxon>Pythium</taxon>
    </lineage>
</organism>